<comment type="caution">
    <text evidence="2">The sequence shown here is derived from an EMBL/GenBank/DDBJ whole genome shotgun (WGS) entry which is preliminary data.</text>
</comment>
<evidence type="ECO:0000313" key="2">
    <source>
        <dbReference type="EMBL" id="KAK3874357.1"/>
    </source>
</evidence>
<evidence type="ECO:0000259" key="1">
    <source>
        <dbReference type="Pfam" id="PF13649"/>
    </source>
</evidence>
<reference evidence="2" key="1">
    <citation type="submission" date="2023-10" db="EMBL/GenBank/DDBJ databases">
        <title>Genome assemblies of two species of porcelain crab, Petrolisthes cinctipes and Petrolisthes manimaculis (Anomura: Porcellanidae).</title>
        <authorList>
            <person name="Angst P."/>
        </authorList>
    </citation>
    <scope>NUCLEOTIDE SEQUENCE</scope>
    <source>
        <strain evidence="2">PB745_01</strain>
        <tissue evidence="2">Gill</tissue>
    </source>
</reference>
<feature type="domain" description="Methyltransferase" evidence="1">
    <location>
        <begin position="62"/>
        <end position="153"/>
    </location>
</feature>
<dbReference type="Gene3D" id="3.40.50.150">
    <property type="entry name" value="Vaccinia Virus protein VP39"/>
    <property type="match status" value="1"/>
</dbReference>
<evidence type="ECO:0000313" key="3">
    <source>
        <dbReference type="Proteomes" id="UP001286313"/>
    </source>
</evidence>
<dbReference type="AlphaFoldDB" id="A0AAE1KJL0"/>
<dbReference type="CDD" id="cd02440">
    <property type="entry name" value="AdoMet_MTases"/>
    <property type="match status" value="1"/>
</dbReference>
<proteinExistence type="predicted"/>
<keyword evidence="3" id="KW-1185">Reference proteome</keyword>
<dbReference type="EMBL" id="JAWQEG010002105">
    <property type="protein sequence ID" value="KAK3874357.1"/>
    <property type="molecule type" value="Genomic_DNA"/>
</dbReference>
<organism evidence="2 3">
    <name type="scientific">Petrolisthes cinctipes</name>
    <name type="common">Flat porcelain crab</name>
    <dbReference type="NCBI Taxonomy" id="88211"/>
    <lineage>
        <taxon>Eukaryota</taxon>
        <taxon>Metazoa</taxon>
        <taxon>Ecdysozoa</taxon>
        <taxon>Arthropoda</taxon>
        <taxon>Crustacea</taxon>
        <taxon>Multicrustacea</taxon>
        <taxon>Malacostraca</taxon>
        <taxon>Eumalacostraca</taxon>
        <taxon>Eucarida</taxon>
        <taxon>Decapoda</taxon>
        <taxon>Pleocyemata</taxon>
        <taxon>Anomura</taxon>
        <taxon>Galatheoidea</taxon>
        <taxon>Porcellanidae</taxon>
        <taxon>Petrolisthes</taxon>
    </lineage>
</organism>
<gene>
    <name evidence="2" type="ORF">Pcinc_020653</name>
</gene>
<dbReference type="Pfam" id="PF13649">
    <property type="entry name" value="Methyltransf_25"/>
    <property type="match status" value="1"/>
</dbReference>
<dbReference type="Proteomes" id="UP001286313">
    <property type="component" value="Unassembled WGS sequence"/>
</dbReference>
<dbReference type="SUPFAM" id="SSF53335">
    <property type="entry name" value="S-adenosyl-L-methionine-dependent methyltransferases"/>
    <property type="match status" value="1"/>
</dbReference>
<dbReference type="InterPro" id="IPR029063">
    <property type="entry name" value="SAM-dependent_MTases_sf"/>
</dbReference>
<name>A0AAE1KJL0_PETCI</name>
<accession>A0AAE1KJL0</accession>
<sequence>MDSFTQLIRGTGSVAEVIAIYDEHCTTYEKMVCEKGKYKGPFILVEAVTKEVPECRRKEVRVLDVAAGTGMVGVALAQKGFTNLDALEPSEGMLECLRSKNVYTNTFHEYIGQGHTNVPQGCYDLVFAVGGMGYNHIPFTGVLEFVRFAKPGGLVMICMRHDEEDYLTKLKEYMNRLEEQQLWKKEFSTPIKDFLIGTEGVTPGRQKLCGVGGGLLVF</sequence>
<dbReference type="InterPro" id="IPR041698">
    <property type="entry name" value="Methyltransf_25"/>
</dbReference>
<protein>
    <recommendedName>
        <fullName evidence="1">Methyltransferase domain-containing protein</fullName>
    </recommendedName>
</protein>